<evidence type="ECO:0000313" key="4">
    <source>
        <dbReference type="Proteomes" id="UP000288351"/>
    </source>
</evidence>
<dbReference type="Proteomes" id="UP000288351">
    <property type="component" value="Unassembled WGS sequence"/>
</dbReference>
<protein>
    <submittedName>
        <fullName evidence="3">Ketoreductase</fullName>
    </submittedName>
</protein>
<gene>
    <name evidence="3" type="ORF">SALB_00898</name>
</gene>
<dbReference type="EMBL" id="BHXC01000006">
    <property type="protein sequence ID" value="GCB88228.1"/>
    <property type="molecule type" value="Genomic_DNA"/>
</dbReference>
<accession>A0A401QSC5</accession>
<comment type="caution">
    <text evidence="3">The sequence shown here is derived from an EMBL/GenBank/DDBJ whole genome shotgun (WGS) entry which is preliminary data.</text>
</comment>
<organism evidence="3 4">
    <name type="scientific">Streptomyces noursei</name>
    <name type="common">Streptomyces albulus</name>
    <dbReference type="NCBI Taxonomy" id="1971"/>
    <lineage>
        <taxon>Bacteria</taxon>
        <taxon>Bacillati</taxon>
        <taxon>Actinomycetota</taxon>
        <taxon>Actinomycetes</taxon>
        <taxon>Kitasatosporales</taxon>
        <taxon>Streptomycetaceae</taxon>
        <taxon>Streptomyces</taxon>
    </lineage>
</organism>
<dbReference type="InterPro" id="IPR051225">
    <property type="entry name" value="NAD(P)_epim/dehydratase"/>
</dbReference>
<comment type="similarity">
    <text evidence="1">Belongs to the NAD(P)-dependent epimerase/dehydratase family.</text>
</comment>
<evidence type="ECO:0000256" key="1">
    <source>
        <dbReference type="ARBA" id="ARBA00007637"/>
    </source>
</evidence>
<sequence>MRPVALVTGMSGVVGATAAPLLTASFEVVALTNRRSLDMRCEQVSIDLRAPQLGLGVRAFSGLAKRADVIVHMAGNVNYTASSEELHAVNAGAAAEVTALAEAAECPLVYVSTAFADRYAQAPREAEVGALTHARPSLYHRSKAAADAQVRRCVQPWSIVRPSIVMGDSRDGSMPELQNVHQMVSMLTGGLPAMFGHPDHLVDMVPRDYVAQAVHRLALDAVDGQELPREFWATAGPAALTMRQWSEVIQHRLARIGRPIPSPLQLDPFSVRVTDYPDWDQLRRGVRRGMATLYVSALALTREPFPTSFTGAGSHPDRPEYDNALAHSLFAQDVDWLLRRSRAAMVDRAVLRPGSKPAG</sequence>
<dbReference type="PANTHER" id="PTHR42687">
    <property type="entry name" value="L-THREONINE 3-DEHYDROGENASE"/>
    <property type="match status" value="1"/>
</dbReference>
<dbReference type="RefSeq" id="WP_078486689.1">
    <property type="nucleotide sequence ID" value="NZ_BHXC01000006.1"/>
</dbReference>
<dbReference type="GO" id="GO:0008743">
    <property type="term" value="F:L-threonine 3-dehydrogenase activity"/>
    <property type="evidence" value="ECO:0007669"/>
    <property type="project" value="TreeGrafter"/>
</dbReference>
<reference evidence="3 4" key="1">
    <citation type="journal article" date="2019" name="Microbiol. Resour. Announc.">
        <title>Draft Genome Sequence of the Most Traditional epsilon-Poly-l-Lysine Producer, Streptomyces albulus NBRC14147.</title>
        <authorList>
            <person name="Yamanaka K."/>
            <person name="Hamano Y."/>
        </authorList>
    </citation>
    <scope>NUCLEOTIDE SEQUENCE [LARGE SCALE GENOMIC DNA]</scope>
    <source>
        <strain evidence="3 4">NBRC 14147</strain>
    </source>
</reference>
<name>A0A401QSC5_STRNR</name>
<dbReference type="InterPro" id="IPR036291">
    <property type="entry name" value="NAD(P)-bd_dom_sf"/>
</dbReference>
<evidence type="ECO:0000313" key="3">
    <source>
        <dbReference type="EMBL" id="GCB88228.1"/>
    </source>
</evidence>
<feature type="domain" description="Thioester reductase (TE)" evidence="2">
    <location>
        <begin position="36"/>
        <end position="214"/>
    </location>
</feature>
<dbReference type="InterPro" id="IPR013120">
    <property type="entry name" value="FAR_NAD-bd"/>
</dbReference>
<dbReference type="Pfam" id="PF07993">
    <property type="entry name" value="NAD_binding_4"/>
    <property type="match status" value="1"/>
</dbReference>
<dbReference type="AlphaFoldDB" id="A0A401QSC5"/>
<proteinExistence type="inferred from homology"/>
<dbReference type="GO" id="GO:0006567">
    <property type="term" value="P:L-threonine catabolic process"/>
    <property type="evidence" value="ECO:0007669"/>
    <property type="project" value="TreeGrafter"/>
</dbReference>
<dbReference type="Gene3D" id="3.40.50.720">
    <property type="entry name" value="NAD(P)-binding Rossmann-like Domain"/>
    <property type="match status" value="1"/>
</dbReference>
<evidence type="ECO:0000259" key="2">
    <source>
        <dbReference type="Pfam" id="PF07993"/>
    </source>
</evidence>
<dbReference type="SUPFAM" id="SSF51735">
    <property type="entry name" value="NAD(P)-binding Rossmann-fold domains"/>
    <property type="match status" value="1"/>
</dbReference>
<dbReference type="PANTHER" id="PTHR42687:SF1">
    <property type="entry name" value="L-THREONINE 3-DEHYDROGENASE, MITOCHONDRIAL"/>
    <property type="match status" value="1"/>
</dbReference>